<name>A0A6C0HJS2_9ZZZZ</name>
<sequence length="159" mass="18487">MNIFALNLETFSHSHYYFLDTKPNIIMDGIFTKIFFTHECFTLNGIYFFLPLFCQSFEITPQKQEYLYFEPTNPKNINIISYCKAIENTILQAYTNYKGSNSKKTAIHSIIKQLNCGKCKVQLKNNGKSQTMNSFVLKISGIWETPTEYGVTFKIIEQN</sequence>
<accession>A0A6C0HJS2</accession>
<dbReference type="EMBL" id="MN739968">
    <property type="protein sequence ID" value="QHT80366.1"/>
    <property type="molecule type" value="Genomic_DNA"/>
</dbReference>
<evidence type="ECO:0000313" key="1">
    <source>
        <dbReference type="EMBL" id="QHT80366.1"/>
    </source>
</evidence>
<reference evidence="1" key="1">
    <citation type="journal article" date="2020" name="Nature">
        <title>Giant virus diversity and host interactions through global metagenomics.</title>
        <authorList>
            <person name="Schulz F."/>
            <person name="Roux S."/>
            <person name="Paez-Espino D."/>
            <person name="Jungbluth S."/>
            <person name="Walsh D.A."/>
            <person name="Denef V.J."/>
            <person name="McMahon K.D."/>
            <person name="Konstantinidis K.T."/>
            <person name="Eloe-Fadrosh E.A."/>
            <person name="Kyrpides N.C."/>
            <person name="Woyke T."/>
        </authorList>
    </citation>
    <scope>NUCLEOTIDE SEQUENCE</scope>
    <source>
        <strain evidence="1">GVMAG-M-3300023184-120</strain>
    </source>
</reference>
<proteinExistence type="predicted"/>
<dbReference type="AlphaFoldDB" id="A0A6C0HJS2"/>
<organism evidence="1">
    <name type="scientific">viral metagenome</name>
    <dbReference type="NCBI Taxonomy" id="1070528"/>
    <lineage>
        <taxon>unclassified sequences</taxon>
        <taxon>metagenomes</taxon>
        <taxon>organismal metagenomes</taxon>
    </lineage>
</organism>
<protein>
    <submittedName>
        <fullName evidence="1">Uncharacterized protein</fullName>
    </submittedName>
</protein>